<keyword evidence="3" id="KW-1185">Reference proteome</keyword>
<dbReference type="SUPFAM" id="SSF57850">
    <property type="entry name" value="RING/U-box"/>
    <property type="match status" value="1"/>
</dbReference>
<protein>
    <recommendedName>
        <fullName evidence="4">RING-type domain-containing protein</fullName>
    </recommendedName>
</protein>
<keyword evidence="1" id="KW-0812">Transmembrane</keyword>
<name>A0A5J5BTT5_9ASTE</name>
<proteinExistence type="predicted"/>
<reference evidence="2 3" key="1">
    <citation type="submission" date="2019-09" db="EMBL/GenBank/DDBJ databases">
        <title>A chromosome-level genome assembly of the Chinese tupelo Nyssa sinensis.</title>
        <authorList>
            <person name="Yang X."/>
            <person name="Kang M."/>
            <person name="Yang Y."/>
            <person name="Xiong H."/>
            <person name="Wang M."/>
            <person name="Zhang Z."/>
            <person name="Wang Z."/>
            <person name="Wu H."/>
            <person name="Ma T."/>
            <person name="Liu J."/>
            <person name="Xi Z."/>
        </authorList>
    </citation>
    <scope>NUCLEOTIDE SEQUENCE [LARGE SCALE GENOMIC DNA]</scope>
    <source>
        <strain evidence="2">J267</strain>
        <tissue evidence="2">Leaf</tissue>
    </source>
</reference>
<evidence type="ECO:0000313" key="3">
    <source>
        <dbReference type="Proteomes" id="UP000325577"/>
    </source>
</evidence>
<dbReference type="AlphaFoldDB" id="A0A5J5BTT5"/>
<feature type="transmembrane region" description="Helical" evidence="1">
    <location>
        <begin position="101"/>
        <end position="124"/>
    </location>
</feature>
<dbReference type="OrthoDB" id="10009520at2759"/>
<evidence type="ECO:0000313" key="2">
    <source>
        <dbReference type="EMBL" id="KAA8546014.1"/>
    </source>
</evidence>
<gene>
    <name evidence="2" type="ORF">F0562_020535</name>
</gene>
<evidence type="ECO:0008006" key="4">
    <source>
        <dbReference type="Google" id="ProtNLM"/>
    </source>
</evidence>
<dbReference type="Proteomes" id="UP000325577">
    <property type="component" value="Linkage Group LG10"/>
</dbReference>
<dbReference type="EMBL" id="CM018033">
    <property type="protein sequence ID" value="KAA8546014.1"/>
    <property type="molecule type" value="Genomic_DNA"/>
</dbReference>
<keyword evidence="1" id="KW-1133">Transmembrane helix</keyword>
<accession>A0A5J5BTT5</accession>
<evidence type="ECO:0000256" key="1">
    <source>
        <dbReference type="SAM" id="Phobius"/>
    </source>
</evidence>
<organism evidence="2 3">
    <name type="scientific">Nyssa sinensis</name>
    <dbReference type="NCBI Taxonomy" id="561372"/>
    <lineage>
        <taxon>Eukaryota</taxon>
        <taxon>Viridiplantae</taxon>
        <taxon>Streptophyta</taxon>
        <taxon>Embryophyta</taxon>
        <taxon>Tracheophyta</taxon>
        <taxon>Spermatophyta</taxon>
        <taxon>Magnoliopsida</taxon>
        <taxon>eudicotyledons</taxon>
        <taxon>Gunneridae</taxon>
        <taxon>Pentapetalae</taxon>
        <taxon>asterids</taxon>
        <taxon>Cornales</taxon>
        <taxon>Nyssaceae</taxon>
        <taxon>Nyssa</taxon>
    </lineage>
</organism>
<keyword evidence="1" id="KW-0472">Membrane</keyword>
<sequence length="134" mass="15807">MLRDQRVRIARGCFASSASYHGTQAIGDRNDIEFGELVERKKWMRCPHCNYCIELTQGCRIIKCRCGTNFCYECGRNMNHQRCDCNTNSRTCCLRFCLICIAWLIIFLICIALLIFFLIYFLVWGPQRMEKLLR</sequence>
<dbReference type="Gene3D" id="1.20.120.1750">
    <property type="match status" value="1"/>
</dbReference>